<feature type="transmembrane region" description="Helical" evidence="8">
    <location>
        <begin position="156"/>
        <end position="178"/>
    </location>
</feature>
<comment type="subcellular location">
    <subcellularLocation>
        <location evidence="1">Membrane</location>
        <topology evidence="1">Multi-pass membrane protein</topology>
    </subcellularLocation>
</comment>
<proteinExistence type="inferred from homology"/>
<dbReference type="FunFam" id="1.10.4160.10:FF:000002">
    <property type="entry name" value="Purine-cytosine permease fcyB"/>
    <property type="match status" value="1"/>
</dbReference>
<sequence>MQNNLHISTIFPVESLVSNQYEVELNDIRMNHDNYTINSTTNLSCGKFKSFTKFLKTMLKKYNCIDIETRGIERILSEERTDCKTINIAMMWFGANIIIPSFASGILGPALFKLSLYESFVTIIFGTLLGIIPVAAIACFGPASGLRTMVYSRYSWGYYGASIMSIFSIIVALGWAAISSITGAQTLRVVFNDSIPMAVGIVIISIISMIVSFVGYKWLHIYERYSWIPVFIAYCILAGVGATYFTSSTMVSINATTLNNSSRRRAQISRILSFGATCFSISSSWCTCAADYNTYFSEDTSQLKIFFFTYIGNFLPMALLQLLGAAAYTGTYTNQDWNQAYEMNSVGGLLGASLLSLGVFGKFLLLLFALSTIGCNILNIYSLSLSGQVVGPIFKRIPRFLYTVVGTIIYILLAIVAANKFNDSLTSLLSLTSYWSVIFVVIVVEEHLLFRRYSFKNYNFDIWNNRKSLSIGIAAILSGLVGAVGTALGMTQTWFTGSIAKAIAGDSGEQGADVGLELGFVFTAVSFPLFRSVELYFFQK</sequence>
<accession>A0A814ANY2</accession>
<feature type="transmembrane region" description="Helical" evidence="8">
    <location>
        <begin position="305"/>
        <end position="329"/>
    </location>
</feature>
<comment type="caution">
    <text evidence="9">The sequence shown here is derived from an EMBL/GenBank/DDBJ whole genome shotgun (WGS) entry which is preliminary data.</text>
</comment>
<organism evidence="9 11">
    <name type="scientific">Adineta steineri</name>
    <dbReference type="NCBI Taxonomy" id="433720"/>
    <lineage>
        <taxon>Eukaryota</taxon>
        <taxon>Metazoa</taxon>
        <taxon>Spiralia</taxon>
        <taxon>Gnathifera</taxon>
        <taxon>Rotifera</taxon>
        <taxon>Eurotatoria</taxon>
        <taxon>Bdelloidea</taxon>
        <taxon>Adinetida</taxon>
        <taxon>Adinetidae</taxon>
        <taxon>Adineta</taxon>
    </lineage>
</organism>
<dbReference type="Proteomes" id="UP000663845">
    <property type="component" value="Unassembled WGS sequence"/>
</dbReference>
<feature type="transmembrane region" description="Helical" evidence="8">
    <location>
        <begin position="400"/>
        <end position="419"/>
    </location>
</feature>
<gene>
    <name evidence="9" type="ORF">JYZ213_LOCUS11422</name>
    <name evidence="10" type="ORF">OXD698_LOCUS21686</name>
</gene>
<evidence type="ECO:0000256" key="4">
    <source>
        <dbReference type="ARBA" id="ARBA00022553"/>
    </source>
</evidence>
<keyword evidence="7 8" id="KW-0472">Membrane</keyword>
<reference evidence="9" key="1">
    <citation type="submission" date="2021-02" db="EMBL/GenBank/DDBJ databases">
        <authorList>
            <person name="Nowell W R."/>
        </authorList>
    </citation>
    <scope>NUCLEOTIDE SEQUENCE</scope>
</reference>
<keyword evidence="3" id="KW-0813">Transport</keyword>
<feature type="transmembrane region" description="Helical" evidence="8">
    <location>
        <begin position="88"/>
        <end position="108"/>
    </location>
</feature>
<keyword evidence="4" id="KW-0597">Phosphoprotein</keyword>
<dbReference type="PANTHER" id="PTHR31806:SF5">
    <property type="entry name" value="PURINE-CYTOSINE PERMEASE FCY21"/>
    <property type="match status" value="1"/>
</dbReference>
<feature type="transmembrane region" description="Helical" evidence="8">
    <location>
        <begin position="120"/>
        <end position="144"/>
    </location>
</feature>
<evidence type="ECO:0000256" key="7">
    <source>
        <dbReference type="ARBA" id="ARBA00023136"/>
    </source>
</evidence>
<dbReference type="Proteomes" id="UP000663844">
    <property type="component" value="Unassembled WGS sequence"/>
</dbReference>
<dbReference type="InterPro" id="IPR026030">
    <property type="entry name" value="Pur-cyt_permease_Fcy2/21/22"/>
</dbReference>
<feature type="transmembrane region" description="Helical" evidence="8">
    <location>
        <begin position="198"/>
        <end position="219"/>
    </location>
</feature>
<evidence type="ECO:0000256" key="8">
    <source>
        <dbReference type="SAM" id="Phobius"/>
    </source>
</evidence>
<evidence type="ECO:0000256" key="2">
    <source>
        <dbReference type="ARBA" id="ARBA00008974"/>
    </source>
</evidence>
<dbReference type="Pfam" id="PF02133">
    <property type="entry name" value="Transp_cyt_pur"/>
    <property type="match status" value="1"/>
</dbReference>
<dbReference type="Gene3D" id="1.10.4160.10">
    <property type="entry name" value="Hydantoin permease"/>
    <property type="match status" value="1"/>
</dbReference>
<keyword evidence="6 8" id="KW-1133">Transmembrane helix</keyword>
<dbReference type="GO" id="GO:0015851">
    <property type="term" value="P:nucleobase transport"/>
    <property type="evidence" value="ECO:0007669"/>
    <property type="project" value="UniProtKB-ARBA"/>
</dbReference>
<feature type="transmembrane region" description="Helical" evidence="8">
    <location>
        <begin position="471"/>
        <end position="495"/>
    </location>
</feature>
<feature type="transmembrane region" description="Helical" evidence="8">
    <location>
        <begin position="515"/>
        <end position="538"/>
    </location>
</feature>
<dbReference type="InterPro" id="IPR001248">
    <property type="entry name" value="Pur-cyt_permease"/>
</dbReference>
<evidence type="ECO:0000256" key="1">
    <source>
        <dbReference type="ARBA" id="ARBA00004141"/>
    </source>
</evidence>
<dbReference type="EMBL" id="CAJOAZ010001800">
    <property type="protein sequence ID" value="CAF3858688.1"/>
    <property type="molecule type" value="Genomic_DNA"/>
</dbReference>
<dbReference type="PANTHER" id="PTHR31806">
    <property type="entry name" value="PURINE-CYTOSINE PERMEASE FCY2-RELATED"/>
    <property type="match status" value="1"/>
</dbReference>
<dbReference type="GO" id="GO:0022857">
    <property type="term" value="F:transmembrane transporter activity"/>
    <property type="evidence" value="ECO:0007669"/>
    <property type="project" value="InterPro"/>
</dbReference>
<dbReference type="AlphaFoldDB" id="A0A814ANY2"/>
<protein>
    <submittedName>
        <fullName evidence="9">Uncharacterized protein</fullName>
    </submittedName>
</protein>
<evidence type="ECO:0000313" key="9">
    <source>
        <dbReference type="EMBL" id="CAF0917494.1"/>
    </source>
</evidence>
<dbReference type="EMBL" id="CAJNOG010000086">
    <property type="protein sequence ID" value="CAF0917494.1"/>
    <property type="molecule type" value="Genomic_DNA"/>
</dbReference>
<feature type="transmembrane region" description="Helical" evidence="8">
    <location>
        <begin position="231"/>
        <end position="251"/>
    </location>
</feature>
<name>A0A814ANY2_9BILA</name>
<dbReference type="GO" id="GO:0005886">
    <property type="term" value="C:plasma membrane"/>
    <property type="evidence" value="ECO:0007669"/>
    <property type="project" value="TreeGrafter"/>
</dbReference>
<evidence type="ECO:0000256" key="5">
    <source>
        <dbReference type="ARBA" id="ARBA00022692"/>
    </source>
</evidence>
<keyword evidence="5 8" id="KW-0812">Transmembrane</keyword>
<evidence type="ECO:0000256" key="3">
    <source>
        <dbReference type="ARBA" id="ARBA00022448"/>
    </source>
</evidence>
<evidence type="ECO:0000256" key="6">
    <source>
        <dbReference type="ARBA" id="ARBA00022989"/>
    </source>
</evidence>
<feature type="transmembrane region" description="Helical" evidence="8">
    <location>
        <begin position="431"/>
        <end position="450"/>
    </location>
</feature>
<comment type="similarity">
    <text evidence="2">Belongs to the purine-cytosine permease (2.A.39) family.</text>
</comment>
<evidence type="ECO:0000313" key="11">
    <source>
        <dbReference type="Proteomes" id="UP000663845"/>
    </source>
</evidence>
<feature type="transmembrane region" description="Helical" evidence="8">
    <location>
        <begin position="271"/>
        <end position="293"/>
    </location>
</feature>
<dbReference type="PIRSF" id="PIRSF002744">
    <property type="entry name" value="Pur-cyt_permease"/>
    <property type="match status" value="1"/>
</dbReference>
<evidence type="ECO:0000313" key="10">
    <source>
        <dbReference type="EMBL" id="CAF3858688.1"/>
    </source>
</evidence>
<feature type="transmembrane region" description="Helical" evidence="8">
    <location>
        <begin position="349"/>
        <end position="379"/>
    </location>
</feature>